<protein>
    <submittedName>
        <fullName evidence="2">Uncharacterized protein</fullName>
    </submittedName>
</protein>
<proteinExistence type="predicted"/>
<keyword evidence="1" id="KW-0472">Membrane</keyword>
<dbReference type="OrthoDB" id="7030285at2"/>
<feature type="transmembrane region" description="Helical" evidence="1">
    <location>
        <begin position="37"/>
        <end position="56"/>
    </location>
</feature>
<accession>A0A4R7JTX9</accession>
<feature type="transmembrane region" description="Helical" evidence="1">
    <location>
        <begin position="12"/>
        <end position="31"/>
    </location>
</feature>
<dbReference type="Proteomes" id="UP000295830">
    <property type="component" value="Unassembled WGS sequence"/>
</dbReference>
<evidence type="ECO:0000256" key="1">
    <source>
        <dbReference type="SAM" id="Phobius"/>
    </source>
</evidence>
<name>A0A4R7JTX9_9GAMM</name>
<comment type="caution">
    <text evidence="2">The sequence shown here is derived from an EMBL/GenBank/DDBJ whole genome shotgun (WGS) entry which is preliminary data.</text>
</comment>
<feature type="transmembrane region" description="Helical" evidence="1">
    <location>
        <begin position="102"/>
        <end position="121"/>
    </location>
</feature>
<keyword evidence="3" id="KW-1185">Reference proteome</keyword>
<sequence length="281" mass="29701">MTGLKLSSASGFAGTISGLALCALAFILLSVTPTVPFALVGGVVLIVAVLVFYILATIQVKKDSGTESAATSVYRGLLVGINSTLNFGLVFLLLYAPLGNPALVIAAVIALINLLACIGPVSQSAFYQGVLGWANWLMPMSWLIVGLGLAFTLFSLLLHLVLTLPFGVEFTRVGIKSGALKGKAFSVDWPTGTFFQYGGLVANLNHLQTAFNMGNFAFVHYKSSASHSQHEAGHTLNLAAFGSLFHLIGAVDEVFAKHRAFAEFLADSNDPTGSTQLKMWS</sequence>
<feature type="transmembrane region" description="Helical" evidence="1">
    <location>
        <begin position="77"/>
        <end position="96"/>
    </location>
</feature>
<evidence type="ECO:0000313" key="3">
    <source>
        <dbReference type="Proteomes" id="UP000295830"/>
    </source>
</evidence>
<dbReference type="RefSeq" id="WP_133736103.1">
    <property type="nucleotide sequence ID" value="NZ_SOAX01000003.1"/>
</dbReference>
<reference evidence="2 3" key="1">
    <citation type="submission" date="2019-03" db="EMBL/GenBank/DDBJ databases">
        <title>Genomic Encyclopedia of Type Strains, Phase IV (KMG-IV): sequencing the most valuable type-strain genomes for metagenomic binning, comparative biology and taxonomic classification.</title>
        <authorList>
            <person name="Goeker M."/>
        </authorList>
    </citation>
    <scope>NUCLEOTIDE SEQUENCE [LARGE SCALE GENOMIC DNA]</scope>
    <source>
        <strain evidence="2 3">DSM 15505</strain>
    </source>
</reference>
<dbReference type="EMBL" id="SOAX01000003">
    <property type="protein sequence ID" value="TDT41760.1"/>
    <property type="molecule type" value="Genomic_DNA"/>
</dbReference>
<keyword evidence="1" id="KW-1133">Transmembrane helix</keyword>
<keyword evidence="1" id="KW-0812">Transmembrane</keyword>
<organism evidence="2 3">
    <name type="scientific">Halospina denitrificans</name>
    <dbReference type="NCBI Taxonomy" id="332522"/>
    <lineage>
        <taxon>Bacteria</taxon>
        <taxon>Pseudomonadati</taxon>
        <taxon>Pseudomonadota</taxon>
        <taxon>Gammaproteobacteria</taxon>
        <taxon>Halospina</taxon>
    </lineage>
</organism>
<evidence type="ECO:0000313" key="2">
    <source>
        <dbReference type="EMBL" id="TDT41760.1"/>
    </source>
</evidence>
<dbReference type="AlphaFoldDB" id="A0A4R7JTX9"/>
<feature type="transmembrane region" description="Helical" evidence="1">
    <location>
        <begin position="142"/>
        <end position="162"/>
    </location>
</feature>
<gene>
    <name evidence="2" type="ORF">DES49_1862</name>
</gene>